<organism evidence="1 2">
    <name type="scientific">Legionella israelensis</name>
    <dbReference type="NCBI Taxonomy" id="454"/>
    <lineage>
        <taxon>Bacteria</taxon>
        <taxon>Pseudomonadati</taxon>
        <taxon>Pseudomonadota</taxon>
        <taxon>Gammaproteobacteria</taxon>
        <taxon>Legionellales</taxon>
        <taxon>Legionellaceae</taxon>
        <taxon>Legionella</taxon>
    </lineage>
</organism>
<dbReference type="Gene3D" id="3.40.50.11550">
    <property type="match status" value="1"/>
</dbReference>
<dbReference type="OrthoDB" id="5647152at2"/>
<dbReference type="Proteomes" id="UP000054761">
    <property type="component" value="Unassembled WGS sequence"/>
</dbReference>
<accession>A0A0W0VTF6</accession>
<keyword evidence="2" id="KW-1185">Reference proteome</keyword>
<evidence type="ECO:0000313" key="1">
    <source>
        <dbReference type="EMBL" id="KTD23359.1"/>
    </source>
</evidence>
<dbReference type="PATRIC" id="fig|454.4.peg.1557"/>
<comment type="caution">
    <text evidence="1">The sequence shown here is derived from an EMBL/GenBank/DDBJ whole genome shotgun (WGS) entry which is preliminary data.</text>
</comment>
<proteinExistence type="predicted"/>
<dbReference type="STRING" id="454.Lisr_1436"/>
<name>A0A0W0VTF6_9GAMM</name>
<dbReference type="RefSeq" id="WP_058501791.1">
    <property type="nucleotide sequence ID" value="NZ_CAAAJA010000105.1"/>
</dbReference>
<sequence length="389" mass="45918">MSKCILKGIHTDSIDKTDYSSIKQCYQRWIAALLKKGFSLDSIRIYFDDENRQIHLDHEPDEIDAMILYAEYEDKLQEHFTQFPFCEAWGGHRYRLWHNKSFEKYLSDIHHSCDIYTELSKKEYLPEKWQFSQKDHGYLSISERKAKIKQSLYELRKQGNQHQGIFINEIHHHQFPKRFIKENLDYFKELGIKTLFFEFLFYERHQLLLDEYFCSEHDELPPELACYLNFKDKASGCGFSGYTDIVKAAKKAGIRIVALDSYASILTTTRTFQAHFHHDDRVRLKSFNGQAARIIEQEHDNEPYLVFLGMDHGYVNGHSLYKNIKSVAELLPFTCSMFLSDQLMITGHLPFFSHQKAIQFGYSRYKAEEKIAGVHIVESSWLMHSNCKL</sequence>
<dbReference type="AlphaFoldDB" id="A0A0W0VTF6"/>
<dbReference type="SUPFAM" id="SSF159501">
    <property type="entry name" value="EreA/ChaN-like"/>
    <property type="match status" value="1"/>
</dbReference>
<dbReference type="EMBL" id="LNYH01000075">
    <property type="protein sequence ID" value="KTD23359.1"/>
    <property type="molecule type" value="Genomic_DNA"/>
</dbReference>
<reference evidence="1 2" key="1">
    <citation type="submission" date="2015-11" db="EMBL/GenBank/DDBJ databases">
        <title>Genomic analysis of 38 Legionella species identifies large and diverse effector repertoires.</title>
        <authorList>
            <person name="Burstein D."/>
            <person name="Amaro F."/>
            <person name="Zusman T."/>
            <person name="Lifshitz Z."/>
            <person name="Cohen O."/>
            <person name="Gilbert J.A."/>
            <person name="Pupko T."/>
            <person name="Shuman H.A."/>
            <person name="Segal G."/>
        </authorList>
    </citation>
    <scope>NUCLEOTIDE SEQUENCE [LARGE SCALE GENOMIC DNA]</scope>
    <source>
        <strain evidence="1 2">Bercovier 4</strain>
    </source>
</reference>
<evidence type="ECO:0000313" key="2">
    <source>
        <dbReference type="Proteomes" id="UP000054761"/>
    </source>
</evidence>
<gene>
    <name evidence="1" type="ORF">Lisr_1436</name>
</gene>
<protein>
    <submittedName>
        <fullName evidence="1">Uncharacterized protein</fullName>
    </submittedName>
</protein>